<protein>
    <submittedName>
        <fullName evidence="2">2-phosphosulfolactate phosphatase</fullName>
    </submittedName>
</protein>
<evidence type="ECO:0000313" key="1">
    <source>
        <dbReference type="Proteomes" id="UP000095280"/>
    </source>
</evidence>
<dbReference type="WBParaSite" id="maker-unitig_23779-snap-gene-0.2-mRNA-1">
    <property type="protein sequence ID" value="maker-unitig_23779-snap-gene-0.2-mRNA-1"/>
    <property type="gene ID" value="maker-unitig_23779-snap-gene-0.2"/>
</dbReference>
<organism evidence="1 2">
    <name type="scientific">Macrostomum lignano</name>
    <dbReference type="NCBI Taxonomy" id="282301"/>
    <lineage>
        <taxon>Eukaryota</taxon>
        <taxon>Metazoa</taxon>
        <taxon>Spiralia</taxon>
        <taxon>Lophotrochozoa</taxon>
        <taxon>Platyhelminthes</taxon>
        <taxon>Rhabditophora</taxon>
        <taxon>Macrostomorpha</taxon>
        <taxon>Macrostomida</taxon>
        <taxon>Macrostomidae</taxon>
        <taxon>Macrostomum</taxon>
    </lineage>
</organism>
<keyword evidence="1" id="KW-1185">Reference proteome</keyword>
<accession>A0A1I8F8Z8</accession>
<reference evidence="2" key="1">
    <citation type="submission" date="2016-11" db="UniProtKB">
        <authorList>
            <consortium name="WormBaseParasite"/>
        </authorList>
    </citation>
    <scope>IDENTIFICATION</scope>
</reference>
<name>A0A1I8F8Z8_9PLAT</name>
<proteinExistence type="predicted"/>
<dbReference type="Proteomes" id="UP000095280">
    <property type="component" value="Unplaced"/>
</dbReference>
<sequence length="86" mass="8859">GSRLADRLGVADSSIRRSDALSEAIDAGAGANLTVGLSAGLVDAAAAALSGVADCRKNQRRAKWRRSGALDYMAYQGFCPSDTRAS</sequence>
<evidence type="ECO:0000313" key="2">
    <source>
        <dbReference type="WBParaSite" id="maker-unitig_23779-snap-gene-0.2-mRNA-1"/>
    </source>
</evidence>
<dbReference type="AlphaFoldDB" id="A0A1I8F8Z8"/>